<keyword evidence="2" id="KW-0472">Membrane</keyword>
<evidence type="ECO:0000259" key="3">
    <source>
        <dbReference type="PROSITE" id="PS51175"/>
    </source>
</evidence>
<comment type="caution">
    <text evidence="4">The sequence shown here is derived from an EMBL/GenBank/DDBJ whole genome shotgun (WGS) entry which is preliminary data.</text>
</comment>
<feature type="region of interest" description="Disordered" evidence="1">
    <location>
        <begin position="1"/>
        <end position="124"/>
    </location>
</feature>
<dbReference type="InterPro" id="IPR005084">
    <property type="entry name" value="CBM6"/>
</dbReference>
<feature type="compositionally biased region" description="Low complexity" evidence="1">
    <location>
        <begin position="153"/>
        <end position="179"/>
    </location>
</feature>
<feature type="domain" description="CBM6" evidence="3">
    <location>
        <begin position="187"/>
        <end position="326"/>
    </location>
</feature>
<dbReference type="EMBL" id="JBBAYM010000034">
    <property type="protein sequence ID" value="MEI5615095.1"/>
    <property type="molecule type" value="Genomic_DNA"/>
</dbReference>
<gene>
    <name evidence="4" type="ORF">WB403_38840</name>
</gene>
<proteinExistence type="predicted"/>
<dbReference type="Gene3D" id="2.60.120.260">
    <property type="entry name" value="Galactose-binding domain-like"/>
    <property type="match status" value="1"/>
</dbReference>
<dbReference type="PROSITE" id="PS51175">
    <property type="entry name" value="CBM6"/>
    <property type="match status" value="1"/>
</dbReference>
<name>A0ABU8GPH3_9ACTN</name>
<protein>
    <submittedName>
        <fullName evidence="4">CBM35 domain-containing protein</fullName>
    </submittedName>
</protein>
<feature type="compositionally biased region" description="Basic and acidic residues" evidence="1">
    <location>
        <begin position="181"/>
        <end position="191"/>
    </location>
</feature>
<feature type="region of interest" description="Disordered" evidence="1">
    <location>
        <begin position="153"/>
        <end position="191"/>
    </location>
</feature>
<dbReference type="Pfam" id="PF16990">
    <property type="entry name" value="CBM_35"/>
    <property type="match status" value="1"/>
</dbReference>
<feature type="transmembrane region" description="Helical" evidence="2">
    <location>
        <begin position="129"/>
        <end position="150"/>
    </location>
</feature>
<feature type="compositionally biased region" description="Low complexity" evidence="1">
    <location>
        <begin position="52"/>
        <end position="86"/>
    </location>
</feature>
<evidence type="ECO:0000313" key="5">
    <source>
        <dbReference type="Proteomes" id="UP001365781"/>
    </source>
</evidence>
<reference evidence="4 5" key="1">
    <citation type="submission" date="2024-03" db="EMBL/GenBank/DDBJ databases">
        <title>First Report of Pectobacterium brasiliscabiei causing potato scab in china.</title>
        <authorList>
            <person name="Handique U."/>
        </authorList>
    </citation>
    <scope>NUCLEOTIDE SEQUENCE [LARGE SCALE GENOMIC DNA]</scope>
    <source>
        <strain evidence="4 5">ZRIMU1503</strain>
    </source>
</reference>
<evidence type="ECO:0000256" key="2">
    <source>
        <dbReference type="SAM" id="Phobius"/>
    </source>
</evidence>
<dbReference type="RefSeq" id="WP_336541822.1">
    <property type="nucleotide sequence ID" value="NZ_JBBAYL010000027.1"/>
</dbReference>
<keyword evidence="2" id="KW-1133">Transmembrane helix</keyword>
<dbReference type="InterPro" id="IPR008979">
    <property type="entry name" value="Galactose-bd-like_sf"/>
</dbReference>
<organism evidence="4 5">
    <name type="scientific">Streptomyces brasiliscabiei</name>
    <dbReference type="NCBI Taxonomy" id="2736302"/>
    <lineage>
        <taxon>Bacteria</taxon>
        <taxon>Bacillati</taxon>
        <taxon>Actinomycetota</taxon>
        <taxon>Actinomycetes</taxon>
        <taxon>Kitasatosporales</taxon>
        <taxon>Streptomycetaceae</taxon>
        <taxon>Streptomyces</taxon>
    </lineage>
</organism>
<evidence type="ECO:0000313" key="4">
    <source>
        <dbReference type="EMBL" id="MEI5615095.1"/>
    </source>
</evidence>
<dbReference type="Proteomes" id="UP001365781">
    <property type="component" value="Unassembled WGS sequence"/>
</dbReference>
<keyword evidence="5" id="KW-1185">Reference proteome</keyword>
<sequence length="330" mass="34065">MTPGNNGASTPEDDDPFGYLYEDGQARGAQPPSGSYGYPNAVNRVRPVGERQYGQQTQQAPQAATAQYGQVPQQGYGQPQGAPGQPNAHYQAPESFGGGGAPTTRQQAYGNGHGGGGGRGRGRGPNTKGLLIGAIAVVAAVVIGIGVAMLGGDDSDSASGDTGTSTTPSTQESTDPSPTAEKPKDPKTTELPKAEAKTLLLGGSAVTASDIAGAKSDGGFYVTNFNSVGSSITWKMEDVPAGGKYTLFVIYGVPGKKADATLSINGTAQTRPLNLDNFAKAPEGDYEKGWTNTYASIQLNKGSNEVKISCEDGNSCDVNFDQLYLEKGWK</sequence>
<dbReference type="SUPFAM" id="SSF49785">
    <property type="entry name" value="Galactose-binding domain-like"/>
    <property type="match status" value="1"/>
</dbReference>
<keyword evidence="2" id="KW-0812">Transmembrane</keyword>
<accession>A0ABU8GPH3</accession>
<evidence type="ECO:0000256" key="1">
    <source>
        <dbReference type="SAM" id="MobiDB-lite"/>
    </source>
</evidence>